<evidence type="ECO:0000313" key="3">
    <source>
        <dbReference type="Proteomes" id="UP000307657"/>
    </source>
</evidence>
<gene>
    <name evidence="2" type="ORF">E5167_02690</name>
</gene>
<accession>A0A4U0F1P8</accession>
<dbReference type="Gene3D" id="3.40.960.10">
    <property type="entry name" value="VSR Endonuclease"/>
    <property type="match status" value="1"/>
</dbReference>
<protein>
    <submittedName>
        <fullName evidence="2">Endonuclease domain-containing protein</fullName>
    </submittedName>
</protein>
<dbReference type="PANTHER" id="PTHR38590">
    <property type="entry name" value="BLL0828 PROTEIN"/>
    <property type="match status" value="1"/>
</dbReference>
<organism evidence="2 3">
    <name type="scientific">Pontimicrobium aquaticum</name>
    <dbReference type="NCBI Taxonomy" id="2565367"/>
    <lineage>
        <taxon>Bacteria</taxon>
        <taxon>Pseudomonadati</taxon>
        <taxon>Bacteroidota</taxon>
        <taxon>Flavobacteriia</taxon>
        <taxon>Flavobacteriales</taxon>
        <taxon>Flavobacteriaceae</taxon>
        <taxon>Pontimicrobium</taxon>
    </lineage>
</organism>
<evidence type="ECO:0000259" key="1">
    <source>
        <dbReference type="Pfam" id="PF04480"/>
    </source>
</evidence>
<feature type="domain" description="DUF559" evidence="1">
    <location>
        <begin position="10"/>
        <end position="115"/>
    </location>
</feature>
<keyword evidence="2" id="KW-0540">Nuclease</keyword>
<dbReference type="SUPFAM" id="SSF52980">
    <property type="entry name" value="Restriction endonuclease-like"/>
    <property type="match status" value="1"/>
</dbReference>
<dbReference type="CDD" id="cd01038">
    <property type="entry name" value="Endonuclease_DUF559"/>
    <property type="match status" value="1"/>
</dbReference>
<dbReference type="PANTHER" id="PTHR38590:SF1">
    <property type="entry name" value="BLL0828 PROTEIN"/>
    <property type="match status" value="1"/>
</dbReference>
<dbReference type="EMBL" id="SUPL01000001">
    <property type="protein sequence ID" value="TJY38178.1"/>
    <property type="molecule type" value="Genomic_DNA"/>
</dbReference>
<dbReference type="RefSeq" id="WP_136840764.1">
    <property type="nucleotide sequence ID" value="NZ_SUPL01000001.1"/>
</dbReference>
<dbReference type="GO" id="GO:0004519">
    <property type="term" value="F:endonuclease activity"/>
    <property type="evidence" value="ECO:0007669"/>
    <property type="project" value="UniProtKB-KW"/>
</dbReference>
<keyword evidence="2" id="KW-0378">Hydrolase</keyword>
<dbReference type="InterPro" id="IPR047216">
    <property type="entry name" value="Endonuclease_DUF559_bact"/>
</dbReference>
<sequence length="124" mass="14767">MSKTHNQRHLEERRKELRKNLTPAEATLWKSLQRKQLKGRKFRRQHSIQNFIVDFYCASEGLIVELDGAVHLDFAQQNYDLERTEILENLGLKVIRFENRLIFEHLSEVLEEIICHFKTTSSSE</sequence>
<dbReference type="InterPro" id="IPR007569">
    <property type="entry name" value="DUF559"/>
</dbReference>
<proteinExistence type="predicted"/>
<dbReference type="Pfam" id="PF04480">
    <property type="entry name" value="DUF559"/>
    <property type="match status" value="1"/>
</dbReference>
<dbReference type="Proteomes" id="UP000307657">
    <property type="component" value="Unassembled WGS sequence"/>
</dbReference>
<comment type="caution">
    <text evidence="2">The sequence shown here is derived from an EMBL/GenBank/DDBJ whole genome shotgun (WGS) entry which is preliminary data.</text>
</comment>
<keyword evidence="2" id="KW-0255">Endonuclease</keyword>
<dbReference type="OrthoDB" id="9798754at2"/>
<name>A0A4U0F1P8_9FLAO</name>
<reference evidence="2 3" key="1">
    <citation type="submission" date="2019-04" db="EMBL/GenBank/DDBJ databases">
        <title>Lacinutrix sp. nov., isolated from marine water.</title>
        <authorList>
            <person name="Kim W."/>
        </authorList>
    </citation>
    <scope>NUCLEOTIDE SEQUENCE [LARGE SCALE GENOMIC DNA]</scope>
    <source>
        <strain evidence="2 3">CAU 1491</strain>
    </source>
</reference>
<evidence type="ECO:0000313" key="2">
    <source>
        <dbReference type="EMBL" id="TJY38178.1"/>
    </source>
</evidence>
<dbReference type="InterPro" id="IPR011335">
    <property type="entry name" value="Restrct_endonuc-II-like"/>
</dbReference>
<dbReference type="AlphaFoldDB" id="A0A4U0F1P8"/>
<keyword evidence="3" id="KW-1185">Reference proteome</keyword>